<comment type="caution">
    <text evidence="4">The sequence shown here is derived from an EMBL/GenBank/DDBJ whole genome shotgun (WGS) entry which is preliminary data.</text>
</comment>
<evidence type="ECO:0000259" key="3">
    <source>
        <dbReference type="Pfam" id="PF07859"/>
    </source>
</evidence>
<protein>
    <submittedName>
        <fullName evidence="4">Alpha/beta hydrolase</fullName>
    </submittedName>
</protein>
<reference evidence="4 5" key="1">
    <citation type="submission" date="2024-08" db="EMBL/GenBank/DDBJ databases">
        <authorList>
            <person name="Lu H."/>
        </authorList>
    </citation>
    <scope>NUCLEOTIDE SEQUENCE [LARGE SCALE GENOMIC DNA]</scope>
    <source>
        <strain evidence="4 5">LYH14W</strain>
    </source>
</reference>
<accession>A0ABW7F937</accession>
<evidence type="ECO:0000313" key="4">
    <source>
        <dbReference type="EMBL" id="MFG6432300.1"/>
    </source>
</evidence>
<dbReference type="Pfam" id="PF07859">
    <property type="entry name" value="Abhydrolase_3"/>
    <property type="match status" value="1"/>
</dbReference>
<dbReference type="Gene3D" id="3.40.50.1820">
    <property type="entry name" value="alpha/beta hydrolase"/>
    <property type="match status" value="1"/>
</dbReference>
<dbReference type="GO" id="GO:0016787">
    <property type="term" value="F:hydrolase activity"/>
    <property type="evidence" value="ECO:0007669"/>
    <property type="project" value="UniProtKB-KW"/>
</dbReference>
<keyword evidence="2 4" id="KW-0378">Hydrolase</keyword>
<feature type="domain" description="Alpha/beta hydrolase fold-3" evidence="3">
    <location>
        <begin position="72"/>
        <end position="269"/>
    </location>
</feature>
<gene>
    <name evidence="4" type="ORF">ACG00Y_20445</name>
</gene>
<dbReference type="InterPro" id="IPR013094">
    <property type="entry name" value="AB_hydrolase_3"/>
</dbReference>
<sequence>MNTVPDSIAARLAELGAGFNLPEVQALYEPLLARQPTDGVLKLDSQRYGAHARQVLDVYRPAAETTTLRPLLLFFHGGGFIRGDKAHKANIGWHFARQGVVTLLPNYRLAPEHRWPAGPEDVATSLACAHEQAQSLGADPARIFLMGESAGAAHVAAASLMTRFGVQGIRGAILTSGPYNARLERLSRAAFGVATPDPRNDAYFGTNDPEALLAMSIVEQVDAAPFPLLISYAERDLLQMQVQAGELFARLSGQHGFAPELRVIRHHNHFSQTQAVNTGDDSLSGPVLDFIARHG</sequence>
<proteinExistence type="inferred from homology"/>
<dbReference type="RefSeq" id="WP_394482053.1">
    <property type="nucleotide sequence ID" value="NZ_JBIGHV010000008.1"/>
</dbReference>
<dbReference type="PANTHER" id="PTHR48081:SF33">
    <property type="entry name" value="KYNURENINE FORMAMIDASE"/>
    <property type="match status" value="1"/>
</dbReference>
<name>A0ABW7F937_9BURK</name>
<dbReference type="Proteomes" id="UP001606210">
    <property type="component" value="Unassembled WGS sequence"/>
</dbReference>
<dbReference type="SUPFAM" id="SSF53474">
    <property type="entry name" value="alpha/beta-Hydrolases"/>
    <property type="match status" value="1"/>
</dbReference>
<dbReference type="InterPro" id="IPR002168">
    <property type="entry name" value="Lipase_GDXG_HIS_AS"/>
</dbReference>
<dbReference type="InterPro" id="IPR050300">
    <property type="entry name" value="GDXG_lipolytic_enzyme"/>
</dbReference>
<evidence type="ECO:0000256" key="1">
    <source>
        <dbReference type="ARBA" id="ARBA00010515"/>
    </source>
</evidence>
<organism evidence="4 5">
    <name type="scientific">Pelomonas parva</name>
    <dbReference type="NCBI Taxonomy" id="3299032"/>
    <lineage>
        <taxon>Bacteria</taxon>
        <taxon>Pseudomonadati</taxon>
        <taxon>Pseudomonadota</taxon>
        <taxon>Betaproteobacteria</taxon>
        <taxon>Burkholderiales</taxon>
        <taxon>Sphaerotilaceae</taxon>
        <taxon>Roseateles</taxon>
    </lineage>
</organism>
<dbReference type="EMBL" id="JBIGHV010000008">
    <property type="protein sequence ID" value="MFG6432300.1"/>
    <property type="molecule type" value="Genomic_DNA"/>
</dbReference>
<keyword evidence="5" id="KW-1185">Reference proteome</keyword>
<evidence type="ECO:0000313" key="5">
    <source>
        <dbReference type="Proteomes" id="UP001606210"/>
    </source>
</evidence>
<dbReference type="InterPro" id="IPR029058">
    <property type="entry name" value="AB_hydrolase_fold"/>
</dbReference>
<evidence type="ECO:0000256" key="2">
    <source>
        <dbReference type="ARBA" id="ARBA00022801"/>
    </source>
</evidence>
<dbReference type="PROSITE" id="PS01173">
    <property type="entry name" value="LIPASE_GDXG_HIS"/>
    <property type="match status" value="1"/>
</dbReference>
<comment type="similarity">
    <text evidence="1">Belongs to the 'GDXG' lipolytic enzyme family.</text>
</comment>
<dbReference type="PANTHER" id="PTHR48081">
    <property type="entry name" value="AB HYDROLASE SUPERFAMILY PROTEIN C4A8.06C"/>
    <property type="match status" value="1"/>
</dbReference>